<organism evidence="1 2">
    <name type="scientific">Candidatus Sungiibacteriota bacterium</name>
    <dbReference type="NCBI Taxonomy" id="2750080"/>
    <lineage>
        <taxon>Bacteria</taxon>
        <taxon>Candidatus Sungiibacteriota</taxon>
    </lineage>
</organism>
<proteinExistence type="predicted"/>
<evidence type="ECO:0000313" key="1">
    <source>
        <dbReference type="EMBL" id="MBI4132232.1"/>
    </source>
</evidence>
<gene>
    <name evidence="1" type="ORF">HY474_01225</name>
</gene>
<sequence>MASKQLILFFGGLALFAVLLTFGANFFLRRIHVEPPQPFTPLPISSGGSQESDDGGMFQIQKGTVDRRPVRYGPDGFSPRTIAIHESDDLGCLITVINQSDAPLKVGASPHDPAGDPGANYGEIAPGKAGVLDVRYSGLTEIMLHNHASPAHEFVVTYGPGCD</sequence>
<name>A0A932YVJ7_9BACT</name>
<dbReference type="EMBL" id="JACQMJ010000005">
    <property type="protein sequence ID" value="MBI4132232.1"/>
    <property type="molecule type" value="Genomic_DNA"/>
</dbReference>
<accession>A0A932YVJ7</accession>
<dbReference type="Proteomes" id="UP000704960">
    <property type="component" value="Unassembled WGS sequence"/>
</dbReference>
<evidence type="ECO:0000313" key="2">
    <source>
        <dbReference type="Proteomes" id="UP000704960"/>
    </source>
</evidence>
<protein>
    <submittedName>
        <fullName evidence="1">Uncharacterized protein</fullName>
    </submittedName>
</protein>
<comment type="caution">
    <text evidence="1">The sequence shown here is derived from an EMBL/GenBank/DDBJ whole genome shotgun (WGS) entry which is preliminary data.</text>
</comment>
<reference evidence="1" key="1">
    <citation type="submission" date="2020-07" db="EMBL/GenBank/DDBJ databases">
        <title>Huge and variable diversity of episymbiotic CPR bacteria and DPANN archaea in groundwater ecosystems.</title>
        <authorList>
            <person name="He C.Y."/>
            <person name="Keren R."/>
            <person name="Whittaker M."/>
            <person name="Farag I.F."/>
            <person name="Doudna J."/>
            <person name="Cate J.H.D."/>
            <person name="Banfield J.F."/>
        </authorList>
    </citation>
    <scope>NUCLEOTIDE SEQUENCE</scope>
    <source>
        <strain evidence="1">NC_groundwater_1226_Ag_S-0.1um_59_124</strain>
    </source>
</reference>
<dbReference type="AlphaFoldDB" id="A0A932YVJ7"/>